<evidence type="ECO:0000256" key="1">
    <source>
        <dbReference type="SAM" id="SignalP"/>
    </source>
</evidence>
<feature type="chain" id="PRO_5044874390" evidence="1">
    <location>
        <begin position="18"/>
        <end position="252"/>
    </location>
</feature>
<gene>
    <name evidence="2" type="ORF">AB6A40_000581</name>
</gene>
<name>A0ABD6E4G1_9BILA</name>
<proteinExistence type="predicted"/>
<keyword evidence="1" id="KW-0732">Signal</keyword>
<evidence type="ECO:0000313" key="2">
    <source>
        <dbReference type="EMBL" id="MFH4973872.1"/>
    </source>
</evidence>
<dbReference type="EMBL" id="JBGFUD010000169">
    <property type="protein sequence ID" value="MFH4973872.1"/>
    <property type="molecule type" value="Genomic_DNA"/>
</dbReference>
<dbReference type="Proteomes" id="UP001608902">
    <property type="component" value="Unassembled WGS sequence"/>
</dbReference>
<sequence>MLLRLIIVVGLATVLSATRYQRSTAVLIRQPNAFADACHPQGHGCECRIPSDIPGKVETLSFDKDCRGAIQELQTAANKKKLNKEIEARFGDFRDGCFPRPSGGCRCNEKNAHGDEVVVNYRNSDECKVQTRQSHVSSPSDTHQTDTFGEACRPSGHGCECRIKSDTDGKMQILHFSTTCKNAAQELRTAANKQKLSEEIKTKFGDFKDGCFPRPSGGCRCNEKNSLGEEVVVTHDKPEECKVPMVGHVSDL</sequence>
<dbReference type="AlphaFoldDB" id="A0ABD6E4G1"/>
<organism evidence="2 3">
    <name type="scientific">Gnathostoma spinigerum</name>
    <dbReference type="NCBI Taxonomy" id="75299"/>
    <lineage>
        <taxon>Eukaryota</taxon>
        <taxon>Metazoa</taxon>
        <taxon>Ecdysozoa</taxon>
        <taxon>Nematoda</taxon>
        <taxon>Chromadorea</taxon>
        <taxon>Rhabditida</taxon>
        <taxon>Spirurina</taxon>
        <taxon>Gnathostomatomorpha</taxon>
        <taxon>Gnathostomatoidea</taxon>
        <taxon>Gnathostomatidae</taxon>
        <taxon>Gnathostoma</taxon>
    </lineage>
</organism>
<accession>A0ABD6E4G1</accession>
<reference evidence="2 3" key="1">
    <citation type="submission" date="2024-08" db="EMBL/GenBank/DDBJ databases">
        <title>Gnathostoma spinigerum genome.</title>
        <authorList>
            <person name="Gonzalez-Bertolin B."/>
            <person name="Monzon S."/>
            <person name="Zaballos A."/>
            <person name="Jimenez P."/>
            <person name="Dekumyoy P."/>
            <person name="Varona S."/>
            <person name="Cuesta I."/>
            <person name="Sumanam S."/>
            <person name="Adisakwattana P."/>
            <person name="Gasser R.B."/>
            <person name="Hernandez-Gonzalez A."/>
            <person name="Young N.D."/>
            <person name="Perteguer M.J."/>
        </authorList>
    </citation>
    <scope>NUCLEOTIDE SEQUENCE [LARGE SCALE GENOMIC DNA]</scope>
    <source>
        <strain evidence="2">AL3</strain>
        <tissue evidence="2">Liver</tissue>
    </source>
</reference>
<feature type="signal peptide" evidence="1">
    <location>
        <begin position="1"/>
        <end position="17"/>
    </location>
</feature>
<comment type="caution">
    <text evidence="2">The sequence shown here is derived from an EMBL/GenBank/DDBJ whole genome shotgun (WGS) entry which is preliminary data.</text>
</comment>
<keyword evidence="3" id="KW-1185">Reference proteome</keyword>
<evidence type="ECO:0000313" key="3">
    <source>
        <dbReference type="Proteomes" id="UP001608902"/>
    </source>
</evidence>
<protein>
    <submittedName>
        <fullName evidence="2">Uncharacterized protein</fullName>
    </submittedName>
</protein>